<dbReference type="EMBL" id="JAURTK010000034">
    <property type="protein sequence ID" value="MDP9651842.1"/>
    <property type="molecule type" value="Genomic_DNA"/>
</dbReference>
<dbReference type="Proteomes" id="UP001229486">
    <property type="component" value="Unassembled WGS sequence"/>
</dbReference>
<accession>A0AB73IUW9</accession>
<reference evidence="1" key="1">
    <citation type="submission" date="2023-07" db="EMBL/GenBank/DDBJ databases">
        <title>Sorghum-associated microbial communities from plants grown in Nebraska, USA.</title>
        <authorList>
            <person name="Schachtman D."/>
        </authorList>
    </citation>
    <scope>NUCLEOTIDE SEQUENCE</scope>
    <source>
        <strain evidence="1">DS1061</strain>
    </source>
</reference>
<proteinExistence type="predicted"/>
<protein>
    <submittedName>
        <fullName evidence="1">Uncharacterized protein</fullName>
    </submittedName>
</protein>
<evidence type="ECO:0000313" key="1">
    <source>
        <dbReference type="EMBL" id="MDP9651842.1"/>
    </source>
</evidence>
<gene>
    <name evidence="1" type="ORF">J2793_007317</name>
</gene>
<name>A0AB73IUW9_9BURK</name>
<dbReference type="AlphaFoldDB" id="A0AB73IUW9"/>
<organism evidence="1 2">
    <name type="scientific">Paraburkholderia caledonica</name>
    <dbReference type="NCBI Taxonomy" id="134536"/>
    <lineage>
        <taxon>Bacteria</taxon>
        <taxon>Pseudomonadati</taxon>
        <taxon>Pseudomonadota</taxon>
        <taxon>Betaproteobacteria</taxon>
        <taxon>Burkholderiales</taxon>
        <taxon>Burkholderiaceae</taxon>
        <taxon>Paraburkholderia</taxon>
    </lineage>
</organism>
<evidence type="ECO:0000313" key="2">
    <source>
        <dbReference type="Proteomes" id="UP001229486"/>
    </source>
</evidence>
<sequence length="124" mass="13978">MPNFSWEPLDFLEVLNVMPIEEEYGISYRYVVSRTPVVLSLTVWPLSCDVELLINYEGVAEPLVRLNLLDCPGARVVRDGCCTHIEFSAANLFNGRYDCAGAPPYGFRLQIQPSIQLSTFSYPV</sequence>
<comment type="caution">
    <text evidence="1">The sequence shown here is derived from an EMBL/GenBank/DDBJ whole genome shotgun (WGS) entry which is preliminary data.</text>
</comment>